<protein>
    <submittedName>
        <fullName evidence="4">Uncharacterized protein</fullName>
    </submittedName>
</protein>
<dbReference type="EMBL" id="CAJVCH010561150">
    <property type="protein sequence ID" value="CAG7831612.1"/>
    <property type="molecule type" value="Genomic_DNA"/>
</dbReference>
<dbReference type="InterPro" id="IPR003165">
    <property type="entry name" value="Piwi"/>
</dbReference>
<feature type="compositionally biased region" description="Polar residues" evidence="1">
    <location>
        <begin position="1"/>
        <end position="42"/>
    </location>
</feature>
<dbReference type="PANTHER" id="PTHR22891">
    <property type="entry name" value="EUKARYOTIC TRANSLATION INITIATION FACTOR 2C"/>
    <property type="match status" value="1"/>
</dbReference>
<sequence length="1059" mass="119985">MTQPMPRQGSPGNFYSNQQNQYDQTSHNNFYRDTFQNFSPSNGHPYPNTPYYHSSDEAHYDINPPQDQRRNLPSSGKRPNLNSKAQVEKPNFYPQQETSELGAPHQSHEKTPKRQKFVGIGKREYSPEEPKLLQPPIKFEERNIPCLSEFPEWSEQSTWDILSTEPLKIPARKHPGDPNSVKTIDILANHFAISIPENFPNLHCYSFEMNREAGNKNYVMIPKKLRVAVITKLISGFNEENNNFGVFTDYSSKIFSAKQLSNLHQEYILIHGQDLQGHDEEMGCTFHIKIAKEGIMPGWNCSRDLGKTEKMLNTMLRSVMLQKFTSLGSDFINLQRRPEKIHDDSQLSAFKGFKASFNLTNGLNKFFINIDVNRIPAYSSIKVSEVIKDYFKRAKGKDTRFIADDLRTWSEDDRRDASKLLENMKIIYPVSDNGTTYCKVIQRISPQSASKILVRNIMDEQSLSVYEHHSKKGIKLQYPNGPVLKCAGKDQAEIPVELCTVKLAQPFSQSASSSGRYNKRLAPTQRHQGINEALSELSLEGASVFGEYGVKLLEPSRMHEIKARKIASPTLAYGSKLNEPSSKKIALIQPENGEWDIWTTNEEDKFSLHDSGKINSWAVLNATDLTDKFLNKFIKTLVDRAATKNMILPAPIGIFPVKLESKSGYENNNVALLEDEFKKIKVSLSASDSFVLAIINKKGSPHYNQVKQAAELKVGILTQCIVKINVEKSNGWDKIMGNLLLEINSKLGHVNHLVLENPDFPGSFKLLDYPVMILGADVSHPPPGSRNIVGGVDNSPPSYVGVSASIDRTGMPYMMHVEAQKQSGKGSAEVIQNLEEIVKKFILAFQHNARMFPLKIIYLRDGVGDSQFDEVLQVELTAIRKACNTWKGFKPQITFLVVQKRHKTRFFVRDPENPEVYLNPEAGTVVDEDIVSCGTTDFYLISHKGRLQGTSRPTRYQVLWDDSNFSMNEIETLTYYMCHMYARCTQSVKIPAPTYYAHWAAKRAEALCQGWGDEFYSNPEKLNRELEKREKLDCAKGLILGVHPLPGNKFTKCYIAVNP</sequence>
<name>A0A8J2PXB1_9HEXA</name>
<feature type="domain" description="PAZ" evidence="2">
    <location>
        <begin position="397"/>
        <end position="503"/>
    </location>
</feature>
<dbReference type="OrthoDB" id="10252740at2759"/>
<evidence type="ECO:0000313" key="4">
    <source>
        <dbReference type="EMBL" id="CAG7831612.1"/>
    </source>
</evidence>
<dbReference type="SMART" id="SM00950">
    <property type="entry name" value="Piwi"/>
    <property type="match status" value="1"/>
</dbReference>
<proteinExistence type="predicted"/>
<accession>A0A8J2PXB1</accession>
<dbReference type="AlphaFoldDB" id="A0A8J2PXB1"/>
<dbReference type="GO" id="GO:0034587">
    <property type="term" value="P:piRNA processing"/>
    <property type="evidence" value="ECO:0007669"/>
    <property type="project" value="UniProtKB-ARBA"/>
</dbReference>
<organism evidence="4 5">
    <name type="scientific">Allacma fusca</name>
    <dbReference type="NCBI Taxonomy" id="39272"/>
    <lineage>
        <taxon>Eukaryota</taxon>
        <taxon>Metazoa</taxon>
        <taxon>Ecdysozoa</taxon>
        <taxon>Arthropoda</taxon>
        <taxon>Hexapoda</taxon>
        <taxon>Collembola</taxon>
        <taxon>Symphypleona</taxon>
        <taxon>Sminthuridae</taxon>
        <taxon>Allacma</taxon>
    </lineage>
</organism>
<dbReference type="PROSITE" id="PS50821">
    <property type="entry name" value="PAZ"/>
    <property type="match status" value="1"/>
</dbReference>
<comment type="caution">
    <text evidence="4">The sequence shown here is derived from an EMBL/GenBank/DDBJ whole genome shotgun (WGS) entry which is preliminary data.</text>
</comment>
<feature type="region of interest" description="Disordered" evidence="1">
    <location>
        <begin position="1"/>
        <end position="88"/>
    </location>
</feature>
<feature type="domain" description="Piwi" evidence="3">
    <location>
        <begin position="690"/>
        <end position="1009"/>
    </location>
</feature>
<dbReference type="Pfam" id="PF02171">
    <property type="entry name" value="Piwi"/>
    <property type="match status" value="1"/>
</dbReference>
<reference evidence="4" key="1">
    <citation type="submission" date="2021-06" db="EMBL/GenBank/DDBJ databases">
        <authorList>
            <person name="Hodson N. C."/>
            <person name="Mongue J. A."/>
            <person name="Jaron S. K."/>
        </authorList>
    </citation>
    <scope>NUCLEOTIDE SEQUENCE</scope>
</reference>
<dbReference type="GO" id="GO:0003723">
    <property type="term" value="F:RNA binding"/>
    <property type="evidence" value="ECO:0007669"/>
    <property type="project" value="InterPro"/>
</dbReference>
<keyword evidence="5" id="KW-1185">Reference proteome</keyword>
<dbReference type="InterPro" id="IPR003100">
    <property type="entry name" value="PAZ_dom"/>
</dbReference>
<evidence type="ECO:0000313" key="5">
    <source>
        <dbReference type="Proteomes" id="UP000708208"/>
    </source>
</evidence>
<evidence type="ECO:0000259" key="2">
    <source>
        <dbReference type="PROSITE" id="PS50821"/>
    </source>
</evidence>
<evidence type="ECO:0000256" key="1">
    <source>
        <dbReference type="SAM" id="MobiDB-lite"/>
    </source>
</evidence>
<gene>
    <name evidence="4" type="ORF">AFUS01_LOCUS41348</name>
</gene>
<evidence type="ECO:0000259" key="3">
    <source>
        <dbReference type="PROSITE" id="PS50822"/>
    </source>
</evidence>
<dbReference type="Proteomes" id="UP000708208">
    <property type="component" value="Unassembled WGS sequence"/>
</dbReference>
<dbReference type="PROSITE" id="PS50822">
    <property type="entry name" value="PIWI"/>
    <property type="match status" value="1"/>
</dbReference>